<dbReference type="RefSeq" id="WP_171419212.1">
    <property type="nucleotide sequence ID" value="NZ_JABFOR010000047.1"/>
</dbReference>
<dbReference type="Gene3D" id="2.30.42.10">
    <property type="match status" value="1"/>
</dbReference>
<dbReference type="Proteomes" id="UP000552038">
    <property type="component" value="Unassembled WGS sequence"/>
</dbReference>
<name>A0AAP7DK45_PAEAL</name>
<sequence>MSFYGTIDSIKWFTIWQIALAVINLIVLFWYAVPIQKTHRWFDFLPSANVLLAVLCIAYGDTSDLSLLIYAWTFLLFLCTIKRVFRPGNRRPMPKHRVARVILCIIGAIPFVIALMFAGELRYNPTSELSDMGYSQAFVKMNERLSIEYPFGDWKKINWDELRSKYEPLFQKAEQKHDKALYYHTLKEYISSIPDGHVALTNIMTELKAEIGGGFGITAIRLNDGTVLVNKVIKDSPADKAGIKIGAEIVTWDGRNGKEAYNNSGIIAASLATEQAKTYNQGLFMTRAPIGKDVTVEYINIDDKEAKKVTLQAYDDNFKTLQRAIAGHDAIEGKFLSSGYGYLKLSWFPEDLLSTSNNIVSDYLQQFLDKQMKGLIIDLRDNKGGYDQLAADIAGHFVTKERFYEITSFYNRNTKKFEINYNEKRMVTPNKPIYNGKIAILINSQTISTGEGLPLVLKGLPNVKIIGFTPTNGSFGVVTNAIAINMPEGFTVRLPDGRSLNQHYEIQGDSDYSGNGGVVPDIQIPLNRNTFIAKYVDGIDLELEYAMKVMH</sequence>
<feature type="domain" description="Tail specific protease" evidence="2">
    <location>
        <begin position="314"/>
        <end position="525"/>
    </location>
</feature>
<comment type="caution">
    <text evidence="3">The sequence shown here is derived from an EMBL/GenBank/DDBJ whole genome shotgun (WGS) entry which is preliminary data.</text>
</comment>
<dbReference type="SUPFAM" id="SSF52096">
    <property type="entry name" value="ClpP/crotonase"/>
    <property type="match status" value="1"/>
</dbReference>
<feature type="transmembrane region" description="Helical" evidence="1">
    <location>
        <begin position="12"/>
        <end position="32"/>
    </location>
</feature>
<dbReference type="PANTHER" id="PTHR32060">
    <property type="entry name" value="TAIL-SPECIFIC PROTEASE"/>
    <property type="match status" value="1"/>
</dbReference>
<dbReference type="Gene3D" id="3.30.750.44">
    <property type="match status" value="1"/>
</dbReference>
<dbReference type="InterPro" id="IPR036034">
    <property type="entry name" value="PDZ_sf"/>
</dbReference>
<keyword evidence="1" id="KW-0812">Transmembrane</keyword>
<dbReference type="Pfam" id="PF03572">
    <property type="entry name" value="Peptidase_S41"/>
    <property type="match status" value="1"/>
</dbReference>
<dbReference type="CDD" id="cd06567">
    <property type="entry name" value="Peptidase_S41"/>
    <property type="match status" value="1"/>
</dbReference>
<reference evidence="3 4" key="1">
    <citation type="submission" date="2020-05" db="EMBL/GenBank/DDBJ databases">
        <title>Whole genome sequencing and identification of novel metabolites from Paenibacillus alvei strain JR949.</title>
        <authorList>
            <person name="Rajendhran J."/>
            <person name="Sree Pranav P."/>
            <person name="Mahalakshmi B."/>
            <person name="Karthikeyan R."/>
        </authorList>
    </citation>
    <scope>NUCLEOTIDE SEQUENCE [LARGE SCALE GENOMIC DNA]</scope>
    <source>
        <strain evidence="3 4">JR949</strain>
    </source>
</reference>
<dbReference type="GO" id="GO:0004175">
    <property type="term" value="F:endopeptidase activity"/>
    <property type="evidence" value="ECO:0007669"/>
    <property type="project" value="TreeGrafter"/>
</dbReference>
<dbReference type="GO" id="GO:0008236">
    <property type="term" value="F:serine-type peptidase activity"/>
    <property type="evidence" value="ECO:0007669"/>
    <property type="project" value="InterPro"/>
</dbReference>
<evidence type="ECO:0000313" key="4">
    <source>
        <dbReference type="Proteomes" id="UP000552038"/>
    </source>
</evidence>
<feature type="transmembrane region" description="Helical" evidence="1">
    <location>
        <begin position="97"/>
        <end position="118"/>
    </location>
</feature>
<keyword evidence="1" id="KW-1133">Transmembrane helix</keyword>
<proteinExistence type="predicted"/>
<dbReference type="SUPFAM" id="SSF50156">
    <property type="entry name" value="PDZ domain-like"/>
    <property type="match status" value="1"/>
</dbReference>
<feature type="transmembrane region" description="Helical" evidence="1">
    <location>
        <begin position="67"/>
        <end position="85"/>
    </location>
</feature>
<dbReference type="GO" id="GO:0030288">
    <property type="term" value="C:outer membrane-bounded periplasmic space"/>
    <property type="evidence" value="ECO:0007669"/>
    <property type="project" value="TreeGrafter"/>
</dbReference>
<dbReference type="EMBL" id="JABFOR010000047">
    <property type="protein sequence ID" value="NOJ73508.1"/>
    <property type="molecule type" value="Genomic_DNA"/>
</dbReference>
<organism evidence="3 4">
    <name type="scientific">Paenibacillus alvei</name>
    <name type="common">Bacillus alvei</name>
    <dbReference type="NCBI Taxonomy" id="44250"/>
    <lineage>
        <taxon>Bacteria</taxon>
        <taxon>Bacillati</taxon>
        <taxon>Bacillota</taxon>
        <taxon>Bacilli</taxon>
        <taxon>Bacillales</taxon>
        <taxon>Paenibacillaceae</taxon>
        <taxon>Paenibacillus</taxon>
    </lineage>
</organism>
<evidence type="ECO:0000259" key="2">
    <source>
        <dbReference type="SMART" id="SM00245"/>
    </source>
</evidence>
<dbReference type="GO" id="GO:0006508">
    <property type="term" value="P:proteolysis"/>
    <property type="evidence" value="ECO:0007669"/>
    <property type="project" value="InterPro"/>
</dbReference>
<protein>
    <recommendedName>
        <fullName evidence="2">Tail specific protease domain-containing protein</fullName>
    </recommendedName>
</protein>
<evidence type="ECO:0000313" key="3">
    <source>
        <dbReference type="EMBL" id="NOJ73508.1"/>
    </source>
</evidence>
<dbReference type="AlphaFoldDB" id="A0AAP7DK45"/>
<dbReference type="GO" id="GO:0007165">
    <property type="term" value="P:signal transduction"/>
    <property type="evidence" value="ECO:0007669"/>
    <property type="project" value="TreeGrafter"/>
</dbReference>
<keyword evidence="1" id="KW-0472">Membrane</keyword>
<accession>A0AAP7DK45</accession>
<gene>
    <name evidence="3" type="ORF">HMI46_23590</name>
</gene>
<dbReference type="Gene3D" id="3.90.226.10">
    <property type="entry name" value="2-enoyl-CoA Hydratase, Chain A, domain 1"/>
    <property type="match status" value="1"/>
</dbReference>
<dbReference type="InterPro" id="IPR029045">
    <property type="entry name" value="ClpP/crotonase-like_dom_sf"/>
</dbReference>
<dbReference type="InterPro" id="IPR005151">
    <property type="entry name" value="Tail-specific_protease"/>
</dbReference>
<evidence type="ECO:0000256" key="1">
    <source>
        <dbReference type="SAM" id="Phobius"/>
    </source>
</evidence>
<dbReference type="SMART" id="SM00245">
    <property type="entry name" value="TSPc"/>
    <property type="match status" value="1"/>
</dbReference>
<dbReference type="PANTHER" id="PTHR32060:SF30">
    <property type="entry name" value="CARBOXY-TERMINAL PROCESSING PROTEASE CTPA"/>
    <property type="match status" value="1"/>
</dbReference>